<evidence type="ECO:0000313" key="1">
    <source>
        <dbReference type="EMBL" id="KDQ16248.1"/>
    </source>
</evidence>
<dbReference type="HOGENOM" id="CLU_023805_1_0_1"/>
<name>A0A067MKF0_BOTB1</name>
<dbReference type="InterPro" id="IPR027417">
    <property type="entry name" value="P-loop_NTPase"/>
</dbReference>
<dbReference type="CDD" id="cd00882">
    <property type="entry name" value="Ras_like_GTPase"/>
    <property type="match status" value="1"/>
</dbReference>
<dbReference type="Proteomes" id="UP000027195">
    <property type="component" value="Unassembled WGS sequence"/>
</dbReference>
<reference evidence="2" key="1">
    <citation type="journal article" date="2014" name="Proc. Natl. Acad. Sci. U.S.A.">
        <title>Extensive sampling of basidiomycete genomes demonstrates inadequacy of the white-rot/brown-rot paradigm for wood decay fungi.</title>
        <authorList>
            <person name="Riley R."/>
            <person name="Salamov A.A."/>
            <person name="Brown D.W."/>
            <person name="Nagy L.G."/>
            <person name="Floudas D."/>
            <person name="Held B.W."/>
            <person name="Levasseur A."/>
            <person name="Lombard V."/>
            <person name="Morin E."/>
            <person name="Otillar R."/>
            <person name="Lindquist E.A."/>
            <person name="Sun H."/>
            <person name="LaButti K.M."/>
            <person name="Schmutz J."/>
            <person name="Jabbour D."/>
            <person name="Luo H."/>
            <person name="Baker S.E."/>
            <person name="Pisabarro A.G."/>
            <person name="Walton J.D."/>
            <person name="Blanchette R.A."/>
            <person name="Henrissat B."/>
            <person name="Martin F."/>
            <person name="Cullen D."/>
            <person name="Hibbett D.S."/>
            <person name="Grigoriev I.V."/>
        </authorList>
    </citation>
    <scope>NUCLEOTIDE SEQUENCE [LARGE SCALE GENOMIC DNA]</scope>
    <source>
        <strain evidence="2">FD-172 SS1</strain>
    </source>
</reference>
<dbReference type="Gene3D" id="3.40.50.300">
    <property type="entry name" value="P-loop containing nucleotide triphosphate hydrolases"/>
    <property type="match status" value="1"/>
</dbReference>
<organism evidence="1 2">
    <name type="scientific">Botryobasidium botryosum (strain FD-172 SS1)</name>
    <dbReference type="NCBI Taxonomy" id="930990"/>
    <lineage>
        <taxon>Eukaryota</taxon>
        <taxon>Fungi</taxon>
        <taxon>Dikarya</taxon>
        <taxon>Basidiomycota</taxon>
        <taxon>Agaricomycotina</taxon>
        <taxon>Agaricomycetes</taxon>
        <taxon>Cantharellales</taxon>
        <taxon>Botryobasidiaceae</taxon>
        <taxon>Botryobasidium</taxon>
    </lineage>
</organism>
<dbReference type="AlphaFoldDB" id="A0A067MKF0"/>
<dbReference type="InParanoid" id="A0A067MKF0"/>
<gene>
    <name evidence="1" type="ORF">BOTBODRAFT_622783</name>
</gene>
<dbReference type="STRING" id="930990.A0A067MKF0"/>
<evidence type="ECO:0000313" key="2">
    <source>
        <dbReference type="Proteomes" id="UP000027195"/>
    </source>
</evidence>
<evidence type="ECO:0008006" key="3">
    <source>
        <dbReference type="Google" id="ProtNLM"/>
    </source>
</evidence>
<dbReference type="OrthoDB" id="3172613at2759"/>
<accession>A0A067MKF0</accession>
<dbReference type="EMBL" id="KL198028">
    <property type="protein sequence ID" value="KDQ16248.1"/>
    <property type="molecule type" value="Genomic_DNA"/>
</dbReference>
<keyword evidence="2" id="KW-1185">Reference proteome</keyword>
<dbReference type="SUPFAM" id="SSF52540">
    <property type="entry name" value="P-loop containing nucleoside triphosphate hydrolases"/>
    <property type="match status" value="1"/>
</dbReference>
<protein>
    <recommendedName>
        <fullName evidence="3">G domain-containing protein</fullName>
    </recommendedName>
</protein>
<proteinExistence type="predicted"/>
<sequence length="267" mass="30547">MSDSDTANVRAKFRRFRILIIGRANSGKTTVLQAVCGTDEEPEVYGEDKYGVLMSSRNVMDQRGEHEINYELIFPGRNGFIFHDSRGFESGAVRERDIVQEFIRERANHSNLNKRIHAIWYCFPVDTNRFQTELEFFAQIDTAGVPVIAIFTKFDSLDADAYEELCKELPHKQAFAGAEVRADQTFDQTRLHLVRSQKHPPSGEKGRKSGKLIQKAMSELVDKTASSLDNNVLQQFLISVQQHNVELCIKYAVNEFSDLSFPAFWHH</sequence>